<evidence type="ECO:0000313" key="10">
    <source>
        <dbReference type="Proteomes" id="UP001295684"/>
    </source>
</evidence>
<dbReference type="AlphaFoldDB" id="A0AAD1XMX7"/>
<evidence type="ECO:0000256" key="2">
    <source>
        <dbReference type="ARBA" id="ARBA00022517"/>
    </source>
</evidence>
<dbReference type="GO" id="GO:0001522">
    <property type="term" value="P:pseudouridine synthesis"/>
    <property type="evidence" value="ECO:0007669"/>
    <property type="project" value="InterPro"/>
</dbReference>
<dbReference type="GO" id="GO:0003723">
    <property type="term" value="F:RNA binding"/>
    <property type="evidence" value="ECO:0007669"/>
    <property type="project" value="UniProtKB-KW"/>
</dbReference>
<evidence type="ECO:0000256" key="6">
    <source>
        <dbReference type="ARBA" id="ARBA00023242"/>
    </source>
</evidence>
<dbReference type="InterPro" id="IPR007504">
    <property type="entry name" value="H/ACA_rnp_Gar1/Naf1"/>
</dbReference>
<dbReference type="InterPro" id="IPR009000">
    <property type="entry name" value="Transl_B-barrel_sf"/>
</dbReference>
<dbReference type="EMBL" id="CAMPGE010017107">
    <property type="protein sequence ID" value="CAI2375615.1"/>
    <property type="molecule type" value="Genomic_DNA"/>
</dbReference>
<comment type="similarity">
    <text evidence="1">Belongs to the NAF1 family.</text>
</comment>
<dbReference type="GO" id="GO:0005732">
    <property type="term" value="C:sno(s)RNA-containing ribonucleoprotein complex"/>
    <property type="evidence" value="ECO:0007669"/>
    <property type="project" value="InterPro"/>
</dbReference>
<feature type="compositionally biased region" description="Pro residues" evidence="8">
    <location>
        <begin position="278"/>
        <end position="287"/>
    </location>
</feature>
<sequence>MEDSNMPPQQDDLNSDTSSDEEIEEIIKSSKNPKKDTGSEMDAESVVSMSTYKTKNEISQNDIQQILKFMPKMLDKEIDIINPLGVVKNFIPPHTLFVQKDDQSRDILDLDNFICNEKKELIGYIDEVVGPVNDPFYTVMLYPSFLEQTEKDEINLEALFTGNQVYFVEKTKKLVFWNNLLNQKGCDASNIYDEEIIEPSEQDFSDDEQEKEKRKRRDQKRSTGIMNAPENVYRKRDVKHAGMGQFQQPAPYNYQPQIPQFGQNMPEPYVGGYAPTYSPAPPYPPQGETPMMPGYQPGMGDVNYRQNPPYGYPPYFNKPQ</sequence>
<dbReference type="Proteomes" id="UP001295684">
    <property type="component" value="Unassembled WGS sequence"/>
</dbReference>
<evidence type="ECO:0000256" key="8">
    <source>
        <dbReference type="SAM" id="MobiDB-lite"/>
    </source>
</evidence>
<dbReference type="GO" id="GO:0006364">
    <property type="term" value="P:rRNA processing"/>
    <property type="evidence" value="ECO:0007669"/>
    <property type="project" value="UniProtKB-KW"/>
</dbReference>
<feature type="compositionally biased region" description="Acidic residues" evidence="8">
    <location>
        <begin position="197"/>
        <end position="209"/>
    </location>
</feature>
<dbReference type="GO" id="GO:0000493">
    <property type="term" value="P:box H/ACA snoRNP assembly"/>
    <property type="evidence" value="ECO:0007669"/>
    <property type="project" value="InterPro"/>
</dbReference>
<comment type="caution">
    <text evidence="9">The sequence shown here is derived from an EMBL/GenBank/DDBJ whole genome shotgun (WGS) entry which is preliminary data.</text>
</comment>
<keyword evidence="10" id="KW-1185">Reference proteome</keyword>
<keyword evidence="6 7" id="KW-0539">Nucleus</keyword>
<dbReference type="InterPro" id="IPR038664">
    <property type="entry name" value="Gar1/Naf1_Cbf5-bd_sf"/>
</dbReference>
<dbReference type="InterPro" id="IPR040309">
    <property type="entry name" value="Naf1"/>
</dbReference>
<feature type="region of interest" description="Disordered" evidence="8">
    <location>
        <begin position="197"/>
        <end position="226"/>
    </location>
</feature>
<evidence type="ECO:0000256" key="3">
    <source>
        <dbReference type="ARBA" id="ARBA00022552"/>
    </source>
</evidence>
<reference evidence="9" key="1">
    <citation type="submission" date="2023-07" db="EMBL/GenBank/DDBJ databases">
        <authorList>
            <consortium name="AG Swart"/>
            <person name="Singh M."/>
            <person name="Singh A."/>
            <person name="Seah K."/>
            <person name="Emmerich C."/>
        </authorList>
    </citation>
    <scope>NUCLEOTIDE SEQUENCE</scope>
    <source>
        <strain evidence="9">DP1</strain>
    </source>
</reference>
<dbReference type="GO" id="GO:0005730">
    <property type="term" value="C:nucleolus"/>
    <property type="evidence" value="ECO:0007669"/>
    <property type="project" value="UniProtKB-SubCell"/>
</dbReference>
<organism evidence="9 10">
    <name type="scientific">Euplotes crassus</name>
    <dbReference type="NCBI Taxonomy" id="5936"/>
    <lineage>
        <taxon>Eukaryota</taxon>
        <taxon>Sar</taxon>
        <taxon>Alveolata</taxon>
        <taxon>Ciliophora</taxon>
        <taxon>Intramacronucleata</taxon>
        <taxon>Spirotrichea</taxon>
        <taxon>Hypotrichia</taxon>
        <taxon>Euplotida</taxon>
        <taxon>Euplotidae</taxon>
        <taxon>Moneuplotes</taxon>
    </lineage>
</organism>
<evidence type="ECO:0000256" key="4">
    <source>
        <dbReference type="ARBA" id="ARBA00022553"/>
    </source>
</evidence>
<keyword evidence="4" id="KW-0597">Phosphoprotein</keyword>
<keyword evidence="5 7" id="KW-0694">RNA-binding</keyword>
<name>A0AAD1XMX7_EUPCR</name>
<comment type="subcellular location">
    <subcellularLocation>
        <location evidence="7">Nucleus</location>
        <location evidence="7">Nucleolus</location>
    </subcellularLocation>
</comment>
<accession>A0AAD1XMX7</accession>
<comment type="similarity">
    <text evidence="7">Belongs to the GAR1 family.</text>
</comment>
<keyword evidence="2 7" id="KW-0690">Ribosome biogenesis</keyword>
<feature type="compositionally biased region" description="Basic and acidic residues" evidence="8">
    <location>
        <begin position="25"/>
        <end position="38"/>
    </location>
</feature>
<feature type="compositionally biased region" description="Polar residues" evidence="8">
    <location>
        <begin position="1"/>
        <end position="17"/>
    </location>
</feature>
<keyword evidence="7" id="KW-0687">Ribonucleoprotein</keyword>
<evidence type="ECO:0000256" key="1">
    <source>
        <dbReference type="ARBA" id="ARBA00009801"/>
    </source>
</evidence>
<evidence type="ECO:0000256" key="5">
    <source>
        <dbReference type="ARBA" id="ARBA00022884"/>
    </source>
</evidence>
<dbReference type="PANTHER" id="PTHR31633">
    <property type="entry name" value="H/ACA RIBONUCLEOPROTEIN COMPLEX NON-CORE SUBUNIT NAF1"/>
    <property type="match status" value="1"/>
</dbReference>
<evidence type="ECO:0000313" key="9">
    <source>
        <dbReference type="EMBL" id="CAI2375615.1"/>
    </source>
</evidence>
<proteinExistence type="inferred from homology"/>
<comment type="function">
    <text evidence="7">Required for ribosome biogenesis. Part of a complex which catalyzes pseudouridylation of rRNA. This involves the isomerization of uridine such that the ribose is subsequently attached to C5, instead of the normal N1. Pseudouridine ("psi") residues may serve to stabilize the conformation of rRNAs.</text>
</comment>
<dbReference type="Pfam" id="PF04410">
    <property type="entry name" value="Gar1"/>
    <property type="match status" value="1"/>
</dbReference>
<feature type="region of interest" description="Disordered" evidence="8">
    <location>
        <begin position="1"/>
        <end position="47"/>
    </location>
</feature>
<comment type="subunit">
    <text evidence="7">Component of the small nucleolar ribonucleoprotein particles containing H/ACA-type snoRNAs (H/ACA snoRNPs).</text>
</comment>
<evidence type="ECO:0000256" key="7">
    <source>
        <dbReference type="RuleBase" id="RU364004"/>
    </source>
</evidence>
<dbReference type="Gene3D" id="2.40.10.230">
    <property type="entry name" value="Probable tRNA pseudouridine synthase domain"/>
    <property type="match status" value="1"/>
</dbReference>
<keyword evidence="3 7" id="KW-0698">rRNA processing</keyword>
<gene>
    <name evidence="9" type="ORF">ECRASSUSDP1_LOCUS16978</name>
</gene>
<dbReference type="PANTHER" id="PTHR31633:SF1">
    <property type="entry name" value="H_ACA RIBONUCLEOPROTEIN COMPLEX NON-CORE SUBUNIT NAF1"/>
    <property type="match status" value="1"/>
</dbReference>
<dbReference type="SUPFAM" id="SSF50447">
    <property type="entry name" value="Translation proteins"/>
    <property type="match status" value="1"/>
</dbReference>
<feature type="region of interest" description="Disordered" evidence="8">
    <location>
        <begin position="272"/>
        <end position="320"/>
    </location>
</feature>
<protein>
    <recommendedName>
        <fullName evidence="7">H/ACA ribonucleoprotein complex subunit</fullName>
    </recommendedName>
</protein>